<dbReference type="NCBIfam" id="TIGR01222">
    <property type="entry name" value="minC"/>
    <property type="match status" value="1"/>
</dbReference>
<keyword evidence="2 6" id="KW-0132">Cell division</keyword>
<comment type="function">
    <text evidence="5 6">Cell division inhibitor that blocks the formation of polar Z ring septums. Rapidly oscillates between the poles of the cell to destabilize FtsZ filaments that have formed before they mature into polar Z rings. Prevents FtsZ polymerization.</text>
</comment>
<reference evidence="10" key="1">
    <citation type="journal article" date="2019" name="Int. J. Syst. Evol. Microbiol.">
        <title>The Global Catalogue of Microorganisms (GCM) 10K type strain sequencing project: providing services to taxonomists for standard genome sequencing and annotation.</title>
        <authorList>
            <consortium name="The Broad Institute Genomics Platform"/>
            <consortium name="The Broad Institute Genome Sequencing Center for Infectious Disease"/>
            <person name="Wu L."/>
            <person name="Ma J."/>
        </authorList>
    </citation>
    <scope>NUCLEOTIDE SEQUENCE [LARGE SCALE GENOMIC DNA]</scope>
    <source>
        <strain evidence="10">CGMCC 1.6774</strain>
    </source>
</reference>
<evidence type="ECO:0000313" key="10">
    <source>
        <dbReference type="Proteomes" id="UP001597314"/>
    </source>
</evidence>
<sequence>MRTAAQPKSRPRPVRFRGRSYMAFALAPELPIPEWLADIDGAIGRSPGFFAGRPAVLDLAGLTLSKGEIHDLIRELQGRGIRIMGLEGGDADYGAELPPVLTSGRGTFSAPEGGAAAESGVADQAQAQAPAAAAEPAPSAQVTRIGPAAAPQPVGSLTVAEPVRSGQTIYHPHGDIIVLGAVSSGAEIVAGGSIHIYGTLRGRALAGAGGDCRARIFCRRTEAELLAIAGYYRTVDDLEPSLRNRPIQAWLEGETMLITAFD</sequence>
<evidence type="ECO:0000256" key="6">
    <source>
        <dbReference type="HAMAP-Rule" id="MF_00267"/>
    </source>
</evidence>
<accession>A0ABW5AH09</accession>
<dbReference type="PANTHER" id="PTHR34108:SF1">
    <property type="entry name" value="SEPTUM SITE-DETERMINING PROTEIN MINC"/>
    <property type="match status" value="1"/>
</dbReference>
<dbReference type="RefSeq" id="WP_378476660.1">
    <property type="nucleotide sequence ID" value="NZ_JBHUIW010000003.1"/>
</dbReference>
<keyword evidence="3 6" id="KW-0717">Septation</keyword>
<dbReference type="InterPro" id="IPR013033">
    <property type="entry name" value="MinC"/>
</dbReference>
<comment type="similarity">
    <text evidence="1 6">Belongs to the MinC family.</text>
</comment>
<evidence type="ECO:0000256" key="3">
    <source>
        <dbReference type="ARBA" id="ARBA00023210"/>
    </source>
</evidence>
<keyword evidence="10" id="KW-1185">Reference proteome</keyword>
<dbReference type="Proteomes" id="UP001597314">
    <property type="component" value="Unassembled WGS sequence"/>
</dbReference>
<dbReference type="PANTHER" id="PTHR34108">
    <property type="entry name" value="SEPTUM SITE-DETERMINING PROTEIN MINC"/>
    <property type="match status" value="1"/>
</dbReference>
<feature type="compositionally biased region" description="Low complexity" evidence="7">
    <location>
        <begin position="109"/>
        <end position="141"/>
    </location>
</feature>
<evidence type="ECO:0000256" key="7">
    <source>
        <dbReference type="SAM" id="MobiDB-lite"/>
    </source>
</evidence>
<evidence type="ECO:0000256" key="4">
    <source>
        <dbReference type="ARBA" id="ARBA00023306"/>
    </source>
</evidence>
<dbReference type="InterPro" id="IPR016098">
    <property type="entry name" value="CAP/MinC_C"/>
</dbReference>
<gene>
    <name evidence="6 9" type="primary">minC</name>
    <name evidence="9" type="ORF">ACFSOX_04895</name>
</gene>
<evidence type="ECO:0000256" key="2">
    <source>
        <dbReference type="ARBA" id="ARBA00022618"/>
    </source>
</evidence>
<feature type="region of interest" description="Disordered" evidence="7">
    <location>
        <begin position="106"/>
        <end position="142"/>
    </location>
</feature>
<dbReference type="EMBL" id="JBHUIW010000003">
    <property type="protein sequence ID" value="MFD2181481.1"/>
    <property type="molecule type" value="Genomic_DNA"/>
</dbReference>
<dbReference type="Pfam" id="PF03775">
    <property type="entry name" value="MinC_C"/>
    <property type="match status" value="1"/>
</dbReference>
<dbReference type="Gene3D" id="2.160.20.70">
    <property type="match status" value="1"/>
</dbReference>
<protein>
    <recommendedName>
        <fullName evidence="6">Probable septum site-determining protein MinC</fullName>
    </recommendedName>
</protein>
<proteinExistence type="inferred from homology"/>
<comment type="caution">
    <text evidence="9">The sequence shown here is derived from an EMBL/GenBank/DDBJ whole genome shotgun (WGS) entry which is preliminary data.</text>
</comment>
<dbReference type="InterPro" id="IPR036145">
    <property type="entry name" value="MinC_C_sf"/>
</dbReference>
<feature type="domain" description="Septum formation inhibitor MinC C-terminal" evidence="8">
    <location>
        <begin position="159"/>
        <end position="258"/>
    </location>
</feature>
<comment type="subunit">
    <text evidence="6">Interacts with MinD and FtsZ.</text>
</comment>
<evidence type="ECO:0000256" key="5">
    <source>
        <dbReference type="ARBA" id="ARBA00025606"/>
    </source>
</evidence>
<name>A0ABW5AH09_9BRAD</name>
<dbReference type="Gene3D" id="3.30.70.260">
    <property type="match status" value="1"/>
</dbReference>
<evidence type="ECO:0000259" key="8">
    <source>
        <dbReference type="Pfam" id="PF03775"/>
    </source>
</evidence>
<evidence type="ECO:0000313" key="9">
    <source>
        <dbReference type="EMBL" id="MFD2181481.1"/>
    </source>
</evidence>
<keyword evidence="4 6" id="KW-0131">Cell cycle</keyword>
<evidence type="ECO:0000256" key="1">
    <source>
        <dbReference type="ARBA" id="ARBA00006291"/>
    </source>
</evidence>
<dbReference type="HAMAP" id="MF_00267">
    <property type="entry name" value="MinC"/>
    <property type="match status" value="1"/>
</dbReference>
<dbReference type="SUPFAM" id="SSF63848">
    <property type="entry name" value="Cell-division inhibitor MinC, C-terminal domain"/>
    <property type="match status" value="1"/>
</dbReference>
<organism evidence="9 10">
    <name type="scientific">Rhodoplanes azumiensis</name>
    <dbReference type="NCBI Taxonomy" id="1897628"/>
    <lineage>
        <taxon>Bacteria</taxon>
        <taxon>Pseudomonadati</taxon>
        <taxon>Pseudomonadota</taxon>
        <taxon>Alphaproteobacteria</taxon>
        <taxon>Hyphomicrobiales</taxon>
        <taxon>Nitrobacteraceae</taxon>
        <taxon>Rhodoplanes</taxon>
    </lineage>
</organism>
<dbReference type="InterPro" id="IPR005526">
    <property type="entry name" value="Septum_form_inhib_MinC_C"/>
</dbReference>